<dbReference type="Pfam" id="PF03713">
    <property type="entry name" value="DUF305"/>
    <property type="match status" value="1"/>
</dbReference>
<evidence type="ECO:0000313" key="5">
    <source>
        <dbReference type="Proteomes" id="UP000670475"/>
    </source>
</evidence>
<reference evidence="4" key="1">
    <citation type="submission" date="2021-03" db="EMBL/GenBank/DDBJ databases">
        <title>Whole genome sequence of Streptomyces bomunensis MMS17-BM035.</title>
        <authorList>
            <person name="Lee J.H."/>
        </authorList>
    </citation>
    <scope>NUCLEOTIDE SEQUENCE</scope>
    <source>
        <strain evidence="4">MMS17-BM035</strain>
    </source>
</reference>
<protein>
    <submittedName>
        <fullName evidence="4">DUF305 domain-containing protein</fullName>
    </submittedName>
</protein>
<accession>A0A940ME18</accession>
<keyword evidence="2" id="KW-0732">Signal</keyword>
<feature type="chain" id="PRO_5039356313" evidence="2">
    <location>
        <begin position="31"/>
        <end position="221"/>
    </location>
</feature>
<dbReference type="InterPro" id="IPR012347">
    <property type="entry name" value="Ferritin-like"/>
</dbReference>
<gene>
    <name evidence="4" type="ORF">JFN87_10220</name>
</gene>
<evidence type="ECO:0000259" key="3">
    <source>
        <dbReference type="Pfam" id="PF03713"/>
    </source>
</evidence>
<name>A0A940ME18_9ACTN</name>
<evidence type="ECO:0000313" key="4">
    <source>
        <dbReference type="EMBL" id="MBP0457872.1"/>
    </source>
</evidence>
<feature type="domain" description="DUF305" evidence="3">
    <location>
        <begin position="75"/>
        <end position="218"/>
    </location>
</feature>
<keyword evidence="5" id="KW-1185">Reference proteome</keyword>
<sequence>MTTTTTTRQPARRALAAATALMAAALVLTACGGQDAGNGRPATGPASAATTAPAGSTASSSSPSAAPTGAHNAQDVAFAQAMIPHHRQAVTMARLAASRAGSSSVKSLAAGIARAQGPEITTMSGWLTAWGRPVPPAAAHSAHMGQGMMSDADMAALRKETGAAFDTAFLRMMIGHHRGAVAMAHKEHADGAYGPAQHLAASITSSQTAEIARMRTLLAAH</sequence>
<dbReference type="Proteomes" id="UP000670475">
    <property type="component" value="Unassembled WGS sequence"/>
</dbReference>
<proteinExistence type="predicted"/>
<dbReference type="Gene3D" id="1.20.1260.10">
    <property type="match status" value="1"/>
</dbReference>
<feature type="compositionally biased region" description="Low complexity" evidence="1">
    <location>
        <begin position="41"/>
        <end position="70"/>
    </location>
</feature>
<comment type="caution">
    <text evidence="4">The sequence shown here is derived from an EMBL/GenBank/DDBJ whole genome shotgun (WGS) entry which is preliminary data.</text>
</comment>
<dbReference type="RefSeq" id="WP_209339631.1">
    <property type="nucleotide sequence ID" value="NZ_JAGIQL010000030.1"/>
</dbReference>
<dbReference type="PANTHER" id="PTHR36933">
    <property type="entry name" value="SLL0788 PROTEIN"/>
    <property type="match status" value="1"/>
</dbReference>
<dbReference type="AlphaFoldDB" id="A0A940ME18"/>
<organism evidence="4 5">
    <name type="scientific">Streptomyces montanisoli</name>
    <dbReference type="NCBI Taxonomy" id="2798581"/>
    <lineage>
        <taxon>Bacteria</taxon>
        <taxon>Bacillati</taxon>
        <taxon>Actinomycetota</taxon>
        <taxon>Actinomycetes</taxon>
        <taxon>Kitasatosporales</taxon>
        <taxon>Streptomycetaceae</taxon>
        <taxon>Streptomyces</taxon>
    </lineage>
</organism>
<dbReference type="EMBL" id="JAGIQL010000030">
    <property type="protein sequence ID" value="MBP0457872.1"/>
    <property type="molecule type" value="Genomic_DNA"/>
</dbReference>
<evidence type="ECO:0000256" key="2">
    <source>
        <dbReference type="SAM" id="SignalP"/>
    </source>
</evidence>
<feature type="region of interest" description="Disordered" evidence="1">
    <location>
        <begin position="37"/>
        <end position="70"/>
    </location>
</feature>
<evidence type="ECO:0000256" key="1">
    <source>
        <dbReference type="SAM" id="MobiDB-lite"/>
    </source>
</evidence>
<dbReference type="InterPro" id="IPR005183">
    <property type="entry name" value="DUF305_CopM-like"/>
</dbReference>
<dbReference type="PANTHER" id="PTHR36933:SF1">
    <property type="entry name" value="SLL0788 PROTEIN"/>
    <property type="match status" value="1"/>
</dbReference>
<feature type="signal peptide" evidence="2">
    <location>
        <begin position="1"/>
        <end position="30"/>
    </location>
</feature>